<dbReference type="Pfam" id="PF01061">
    <property type="entry name" value="ABC2_membrane"/>
    <property type="match status" value="1"/>
</dbReference>
<dbReference type="SUPFAM" id="SSF52540">
    <property type="entry name" value="P-loop containing nucleoside triphosphate hydrolases"/>
    <property type="match status" value="1"/>
</dbReference>
<dbReference type="PANTHER" id="PTHR48042:SF11">
    <property type="entry name" value="ABC TRANSPORTER G FAMILY MEMBER 11"/>
    <property type="match status" value="1"/>
</dbReference>
<dbReference type="AlphaFoldDB" id="A0A3N4JQ07"/>
<dbReference type="SMART" id="SM00382">
    <property type="entry name" value="AAA"/>
    <property type="match status" value="1"/>
</dbReference>
<keyword evidence="11" id="KW-0378">Hydrolase</keyword>
<name>A0A3N4JQ07_9PEZI</name>
<proteinExistence type="inferred from homology"/>
<dbReference type="Proteomes" id="UP000276215">
    <property type="component" value="Unassembled WGS sequence"/>
</dbReference>
<dbReference type="EMBL" id="ML120380">
    <property type="protein sequence ID" value="RPB00396.1"/>
    <property type="molecule type" value="Genomic_DNA"/>
</dbReference>
<evidence type="ECO:0000256" key="6">
    <source>
        <dbReference type="ARBA" id="ARBA00022840"/>
    </source>
</evidence>
<comment type="subcellular location">
    <subcellularLocation>
        <location evidence="1">Membrane</location>
        <topology evidence="1">Multi-pass membrane protein</topology>
    </subcellularLocation>
</comment>
<accession>A0A3N4JQ07</accession>
<feature type="domain" description="ABC transporter" evidence="10">
    <location>
        <begin position="21"/>
        <end position="264"/>
    </location>
</feature>
<keyword evidence="4 9" id="KW-0812">Transmembrane</keyword>
<evidence type="ECO:0000256" key="1">
    <source>
        <dbReference type="ARBA" id="ARBA00004141"/>
    </source>
</evidence>
<feature type="transmembrane region" description="Helical" evidence="9">
    <location>
        <begin position="389"/>
        <end position="412"/>
    </location>
</feature>
<dbReference type="Gene3D" id="3.40.50.300">
    <property type="entry name" value="P-loop containing nucleotide triphosphate hydrolases"/>
    <property type="match status" value="1"/>
</dbReference>
<keyword evidence="7 9" id="KW-1133">Transmembrane helix</keyword>
<evidence type="ECO:0000256" key="8">
    <source>
        <dbReference type="ARBA" id="ARBA00023136"/>
    </source>
</evidence>
<feature type="transmembrane region" description="Helical" evidence="9">
    <location>
        <begin position="432"/>
        <end position="459"/>
    </location>
</feature>
<dbReference type="GO" id="GO:0140359">
    <property type="term" value="F:ABC-type transporter activity"/>
    <property type="evidence" value="ECO:0007669"/>
    <property type="project" value="InterPro"/>
</dbReference>
<evidence type="ECO:0000256" key="9">
    <source>
        <dbReference type="SAM" id="Phobius"/>
    </source>
</evidence>
<evidence type="ECO:0000256" key="4">
    <source>
        <dbReference type="ARBA" id="ARBA00022692"/>
    </source>
</evidence>
<keyword evidence="3" id="KW-0813">Transport</keyword>
<protein>
    <submittedName>
        <fullName evidence="11">P-loop containing nucleoside triphosphate hydrolase protein</fullName>
    </submittedName>
</protein>
<evidence type="ECO:0000313" key="11">
    <source>
        <dbReference type="EMBL" id="RPB00396.1"/>
    </source>
</evidence>
<keyword evidence="12" id="KW-1185">Reference proteome</keyword>
<dbReference type="GO" id="GO:0005524">
    <property type="term" value="F:ATP binding"/>
    <property type="evidence" value="ECO:0007669"/>
    <property type="project" value="UniProtKB-KW"/>
</dbReference>
<sequence>MSDNIDLEALPKGGGKEISQFSWKGLTVTVKDSKTKQALDILKDVEGSAQPGDMIALMGPSGSGKTTLLNVLARRPAAASASIKGQVHLDNAPLQAKTLREISTYVEQEDALIGSLTVQETIEFAASLSGAERHAGRVSELIRAFGLAKQAHTKIGTPVAKGISGGQKRRVSIASQLITRPKILFLDEPTSGLDSKAAYEVMYRIQQVARDENMIVIASIHQPTTATFNLFSQLVLLSAGRLVYSGATDQVVPYFSAQGVPIPQLTNPAEFLLDVCNTDFDSSTTDVGREESRLARLDRLLEAWSPKNASTPTEVSSAPFSDSNGTMSASGAPTSVLHQTFVLLQRLGLKSYRDLLAYWIRVIMYLGLAFMMGTVWLRLGRGQDNIQPFINAIFFSGAFMSFMAVAYIPAYLEDQESFRKERANGLYGPTAFLLSNFLIGIPFIFLIALLFSLVTVFLCNFRQTPEHFFRYVMWLFLDLLAAESLVVLVSSLIPIFVAALAITAFANGLWMSVGGFLVSPKVLNVFWSYTFYWIDYQRYVFEGMMFNEFDGRQYDCARVEDQCQCMYPSMPTDQCKIEGKEVLTTLGYGKKDIGLWIGVLIAVIFGMRGLAWITLKLKRN</sequence>
<gene>
    <name evidence="11" type="ORF">L873DRAFT_1680565</name>
</gene>
<dbReference type="PROSITE" id="PS00211">
    <property type="entry name" value="ABC_TRANSPORTER_1"/>
    <property type="match status" value="1"/>
</dbReference>
<keyword evidence="6" id="KW-0067">ATP-binding</keyword>
<dbReference type="GO" id="GO:0016887">
    <property type="term" value="F:ATP hydrolysis activity"/>
    <property type="evidence" value="ECO:0007669"/>
    <property type="project" value="InterPro"/>
</dbReference>
<dbReference type="PANTHER" id="PTHR48042">
    <property type="entry name" value="ABC TRANSPORTER G FAMILY MEMBER 11"/>
    <property type="match status" value="1"/>
</dbReference>
<dbReference type="InterPro" id="IPR003593">
    <property type="entry name" value="AAA+_ATPase"/>
</dbReference>
<feature type="transmembrane region" description="Helical" evidence="9">
    <location>
        <begin position="593"/>
        <end position="615"/>
    </location>
</feature>
<dbReference type="InterPro" id="IPR027417">
    <property type="entry name" value="P-loop_NTPase"/>
</dbReference>
<evidence type="ECO:0000259" key="10">
    <source>
        <dbReference type="PROSITE" id="PS50893"/>
    </source>
</evidence>
<dbReference type="InterPro" id="IPR013525">
    <property type="entry name" value="ABC2_TM"/>
</dbReference>
<comment type="similarity">
    <text evidence="2">Belongs to the ABC transporter superfamily. ABCG family. Eye pigment precursor importer (TC 3.A.1.204) subfamily.</text>
</comment>
<evidence type="ECO:0000313" key="12">
    <source>
        <dbReference type="Proteomes" id="UP000276215"/>
    </source>
</evidence>
<evidence type="ECO:0000256" key="3">
    <source>
        <dbReference type="ARBA" id="ARBA00022448"/>
    </source>
</evidence>
<dbReference type="Pfam" id="PF19055">
    <property type="entry name" value="ABC2_membrane_7"/>
    <property type="match status" value="1"/>
</dbReference>
<dbReference type="InterPro" id="IPR003439">
    <property type="entry name" value="ABC_transporter-like_ATP-bd"/>
</dbReference>
<keyword evidence="5" id="KW-0547">Nucleotide-binding</keyword>
<keyword evidence="8 9" id="KW-0472">Membrane</keyword>
<dbReference type="GO" id="GO:0016020">
    <property type="term" value="C:membrane"/>
    <property type="evidence" value="ECO:0007669"/>
    <property type="project" value="UniProtKB-SubCell"/>
</dbReference>
<dbReference type="OrthoDB" id="66620at2759"/>
<dbReference type="STRING" id="1336337.A0A3N4JQ07"/>
<evidence type="ECO:0000256" key="2">
    <source>
        <dbReference type="ARBA" id="ARBA00005814"/>
    </source>
</evidence>
<evidence type="ECO:0000256" key="5">
    <source>
        <dbReference type="ARBA" id="ARBA00022741"/>
    </source>
</evidence>
<dbReference type="Pfam" id="PF00005">
    <property type="entry name" value="ABC_tran"/>
    <property type="match status" value="1"/>
</dbReference>
<dbReference type="InterPro" id="IPR017871">
    <property type="entry name" value="ABC_transporter-like_CS"/>
</dbReference>
<dbReference type="PROSITE" id="PS50893">
    <property type="entry name" value="ABC_TRANSPORTER_2"/>
    <property type="match status" value="1"/>
</dbReference>
<dbReference type="InterPro" id="IPR043926">
    <property type="entry name" value="ABCG_dom"/>
</dbReference>
<dbReference type="InterPro" id="IPR052215">
    <property type="entry name" value="Plant_ABCG"/>
</dbReference>
<evidence type="ECO:0000256" key="7">
    <source>
        <dbReference type="ARBA" id="ARBA00022989"/>
    </source>
</evidence>
<organism evidence="11 12">
    <name type="scientific">Choiromyces venosus 120613-1</name>
    <dbReference type="NCBI Taxonomy" id="1336337"/>
    <lineage>
        <taxon>Eukaryota</taxon>
        <taxon>Fungi</taxon>
        <taxon>Dikarya</taxon>
        <taxon>Ascomycota</taxon>
        <taxon>Pezizomycotina</taxon>
        <taxon>Pezizomycetes</taxon>
        <taxon>Pezizales</taxon>
        <taxon>Tuberaceae</taxon>
        <taxon>Choiromyces</taxon>
    </lineage>
</organism>
<feature type="transmembrane region" description="Helical" evidence="9">
    <location>
        <begin position="356"/>
        <end position="377"/>
    </location>
</feature>
<reference evidence="11 12" key="1">
    <citation type="journal article" date="2018" name="Nat. Ecol. Evol.">
        <title>Pezizomycetes genomes reveal the molecular basis of ectomycorrhizal truffle lifestyle.</title>
        <authorList>
            <person name="Murat C."/>
            <person name="Payen T."/>
            <person name="Noel B."/>
            <person name="Kuo A."/>
            <person name="Morin E."/>
            <person name="Chen J."/>
            <person name="Kohler A."/>
            <person name="Krizsan K."/>
            <person name="Balestrini R."/>
            <person name="Da Silva C."/>
            <person name="Montanini B."/>
            <person name="Hainaut M."/>
            <person name="Levati E."/>
            <person name="Barry K.W."/>
            <person name="Belfiori B."/>
            <person name="Cichocki N."/>
            <person name="Clum A."/>
            <person name="Dockter R.B."/>
            <person name="Fauchery L."/>
            <person name="Guy J."/>
            <person name="Iotti M."/>
            <person name="Le Tacon F."/>
            <person name="Lindquist E.A."/>
            <person name="Lipzen A."/>
            <person name="Malagnac F."/>
            <person name="Mello A."/>
            <person name="Molinier V."/>
            <person name="Miyauchi S."/>
            <person name="Poulain J."/>
            <person name="Riccioni C."/>
            <person name="Rubini A."/>
            <person name="Sitrit Y."/>
            <person name="Splivallo R."/>
            <person name="Traeger S."/>
            <person name="Wang M."/>
            <person name="Zifcakova L."/>
            <person name="Wipf D."/>
            <person name="Zambonelli A."/>
            <person name="Paolocci F."/>
            <person name="Nowrousian M."/>
            <person name="Ottonello S."/>
            <person name="Baldrian P."/>
            <person name="Spatafora J.W."/>
            <person name="Henrissat B."/>
            <person name="Nagy L.G."/>
            <person name="Aury J.M."/>
            <person name="Wincker P."/>
            <person name="Grigoriev I.V."/>
            <person name="Bonfante P."/>
            <person name="Martin F.M."/>
        </authorList>
    </citation>
    <scope>NUCLEOTIDE SEQUENCE [LARGE SCALE GENOMIC DNA]</scope>
    <source>
        <strain evidence="11 12">120613-1</strain>
    </source>
</reference>